<feature type="transmembrane region" description="Helical" evidence="1">
    <location>
        <begin position="20"/>
        <end position="37"/>
    </location>
</feature>
<keyword evidence="1" id="KW-1133">Transmembrane helix</keyword>
<evidence type="ECO:0000256" key="1">
    <source>
        <dbReference type="SAM" id="Phobius"/>
    </source>
</evidence>
<proteinExistence type="predicted"/>
<evidence type="ECO:0000313" key="3">
    <source>
        <dbReference type="Proteomes" id="UP000752647"/>
    </source>
</evidence>
<dbReference type="AlphaFoldDB" id="A0A9Q3XSZ3"/>
<reference evidence="2" key="1">
    <citation type="submission" date="2021-05" db="EMBL/GenBank/DDBJ databases">
        <title>Pangenome of Leuconostoc gelidum warrants species status for Leuconostoc gelidum subsp. gasicomitatum.</title>
        <authorList>
            <person name="Johansson P."/>
            <person name="Sade E."/>
            <person name="Hultman J."/>
            <person name="Auvinen P."/>
            <person name="Bjorkroth J."/>
        </authorList>
    </citation>
    <scope>NUCLEOTIDE SEQUENCE</scope>
    <source>
        <strain evidence="2">A.21.4</strain>
    </source>
</reference>
<dbReference type="RefSeq" id="WP_224142961.1">
    <property type="nucleotide sequence ID" value="NZ_JAHBFG010000006.1"/>
</dbReference>
<keyword evidence="1" id="KW-0812">Transmembrane</keyword>
<dbReference type="EMBL" id="JAHBFI010000013">
    <property type="protein sequence ID" value="MBZ5962578.1"/>
    <property type="molecule type" value="Genomic_DNA"/>
</dbReference>
<keyword evidence="1" id="KW-0472">Membrane</keyword>
<protein>
    <submittedName>
        <fullName evidence="2">Uncharacterized protein</fullName>
    </submittedName>
</protein>
<evidence type="ECO:0000313" key="2">
    <source>
        <dbReference type="EMBL" id="MBZ5962578.1"/>
    </source>
</evidence>
<dbReference type="Proteomes" id="UP000752647">
    <property type="component" value="Unassembled WGS sequence"/>
</dbReference>
<comment type="caution">
    <text evidence="2">The sequence shown here is derived from an EMBL/GenBank/DDBJ whole genome shotgun (WGS) entry which is preliminary data.</text>
</comment>
<accession>A0A9Q3XSZ3</accession>
<organism evidence="2 3">
    <name type="scientific">Leuconostoc gasicomitatum</name>
    <dbReference type="NCBI Taxonomy" id="115778"/>
    <lineage>
        <taxon>Bacteria</taxon>
        <taxon>Bacillati</taxon>
        <taxon>Bacillota</taxon>
        <taxon>Bacilli</taxon>
        <taxon>Lactobacillales</taxon>
        <taxon>Lactobacillaceae</taxon>
        <taxon>Leuconostoc</taxon>
        <taxon>Leuconostoc gelidum group</taxon>
    </lineage>
</organism>
<gene>
    <name evidence="2" type="ORF">KIJ12_05375</name>
</gene>
<sequence>MYNLCEKIGERMTSRQAFFVKKFVQVFSIIGAIQLLMNIIAQAALIVDFDKVVIFSIAVSIVLMKRKYVSNTII</sequence>
<name>A0A9Q3XSZ3_9LACO</name>